<organism evidence="2 3">
    <name type="scientific">Chrysemys picta bellii</name>
    <name type="common">Western painted turtle</name>
    <name type="synonym">Emys bellii</name>
    <dbReference type="NCBI Taxonomy" id="8478"/>
    <lineage>
        <taxon>Eukaryota</taxon>
        <taxon>Metazoa</taxon>
        <taxon>Chordata</taxon>
        <taxon>Craniata</taxon>
        <taxon>Vertebrata</taxon>
        <taxon>Euteleostomi</taxon>
        <taxon>Archelosauria</taxon>
        <taxon>Testudinata</taxon>
        <taxon>Testudines</taxon>
        <taxon>Cryptodira</taxon>
        <taxon>Durocryptodira</taxon>
        <taxon>Testudinoidea</taxon>
        <taxon>Emydidae</taxon>
        <taxon>Chrysemys</taxon>
    </lineage>
</organism>
<evidence type="ECO:0000256" key="1">
    <source>
        <dbReference type="SAM" id="MobiDB-lite"/>
    </source>
</evidence>
<evidence type="ECO:0008006" key="4">
    <source>
        <dbReference type="Google" id="ProtNLM"/>
    </source>
</evidence>
<dbReference type="InterPro" id="IPR050143">
    <property type="entry name" value="TRIM/RBCC"/>
</dbReference>
<evidence type="ECO:0000313" key="2">
    <source>
        <dbReference type="Ensembl" id="ENSCPBP00000003117.1"/>
    </source>
</evidence>
<dbReference type="GeneTree" id="ENSGT01090000262301"/>
<reference evidence="2" key="2">
    <citation type="submission" date="2025-09" db="UniProtKB">
        <authorList>
            <consortium name="Ensembl"/>
        </authorList>
    </citation>
    <scope>IDENTIFICATION</scope>
</reference>
<protein>
    <recommendedName>
        <fullName evidence="4">RING-type domain-containing protein</fullName>
    </recommendedName>
</protein>
<dbReference type="Proteomes" id="UP000694380">
    <property type="component" value="Unplaced"/>
</dbReference>
<dbReference type="Ensembl" id="ENSCPBT00000003796.1">
    <property type="protein sequence ID" value="ENSCPBP00000003117.1"/>
    <property type="gene ID" value="ENSCPBG00000002516.1"/>
</dbReference>
<dbReference type="InterPro" id="IPR013083">
    <property type="entry name" value="Znf_RING/FYVE/PHD"/>
</dbReference>
<feature type="compositionally biased region" description="Basic and acidic residues" evidence="1">
    <location>
        <begin position="57"/>
        <end position="66"/>
    </location>
</feature>
<dbReference type="PANTHER" id="PTHR24103">
    <property type="entry name" value="E3 UBIQUITIN-PROTEIN LIGASE TRIM"/>
    <property type="match status" value="1"/>
</dbReference>
<dbReference type="Pfam" id="PF15227">
    <property type="entry name" value="zf-C3HC4_4"/>
    <property type="match status" value="1"/>
</dbReference>
<reference evidence="2" key="1">
    <citation type="submission" date="2025-08" db="UniProtKB">
        <authorList>
            <consortium name="Ensembl"/>
        </authorList>
    </citation>
    <scope>IDENTIFICATION</scope>
</reference>
<evidence type="ECO:0000313" key="3">
    <source>
        <dbReference type="Proteomes" id="UP000694380"/>
    </source>
</evidence>
<keyword evidence="3" id="KW-1185">Reference proteome</keyword>
<dbReference type="SUPFAM" id="SSF57850">
    <property type="entry name" value="RING/U-box"/>
    <property type="match status" value="1"/>
</dbReference>
<sequence length="66" mass="7207">GDLGAARQTVKPDEVTCPICLEYFKDPVSLDCDHSFCRAWLPAWPTSPSSFSCRAPQPDRKGAPPS</sequence>
<dbReference type="AlphaFoldDB" id="A0A8C3F4J2"/>
<feature type="region of interest" description="Disordered" evidence="1">
    <location>
        <begin position="47"/>
        <end position="66"/>
    </location>
</feature>
<dbReference type="Gene3D" id="3.30.40.10">
    <property type="entry name" value="Zinc/RING finger domain, C3HC4 (zinc finger)"/>
    <property type="match status" value="1"/>
</dbReference>
<name>A0A8C3F4J2_CHRPI</name>
<accession>A0A8C3F4J2</accession>
<proteinExistence type="predicted"/>